<proteinExistence type="inferred from homology"/>
<sequence length="690" mass="79590">MEYLVLSQCQIGVKESQNKYKSHLVWDELVLSLSSFPDKMGGKLQNQNSELFYPNQYIGIICKSILNVLKDVHTELKNNISCSLEFISRLIGKLCLTGYADLLWNYMIPVLSVYIKEDYLWCRICERIVTGVPDKSIESVLVPLLQKISWFKLVAKFLGDCILTNKKVQYLLCTKLLFHRYFEETKLLENIIGYLASSHTRRHLYLEVMRNLLNVWGDSSAIKHTSYSQHYFISRALMISLAYLTEKEKVILKDEYIRILMKAVECHIGSPDYKLRSLGMVVAETITSTLDPTGPKLQFEVLCDVKFLSVLEIFYREIKEESKNESIIKTEETRENIKEEKQHEELDRLSPMICYLYSDDDLEPYDMSNDVKTSKAKTPKYIRDCMEGLIGSEDGDKVESCLFSAESLIRRSPDGLQEIAGEFSKILLHLQDNFCTPGFIAVRFGAMVALAVHCPVEVSEYLTSQFYEKNYNLRQRMDILEVLSAAAQELAKPVDKSKVKEKPKVEEIKPNLDPESWREIVDKRIESKTRRFIKGRSKPEPVAVANRFAPVAGNFFFPLLRFFDRKESSFDLLGEDCVVLRKMVFSLGIILYSAIHIPLAQQMCRTLLEFIWAIRFHTDSSVRQAILFSTSMIILVLPSYCIMSELQGEMMETKSWLEDIVDKDPDTECKKMALQALVLLQNTIKQVRLL</sequence>
<protein>
    <submittedName>
        <fullName evidence="6">Uncharacterized protein</fullName>
    </submittedName>
</protein>
<dbReference type="Gene3D" id="1.25.40.720">
    <property type="entry name" value="Telomere length regulation protein 2, C-terminal domain"/>
    <property type="match status" value="2"/>
</dbReference>
<dbReference type="STRING" id="225164.V4B199"/>
<keyword evidence="3" id="KW-0963">Cytoplasm</keyword>
<organism evidence="6 7">
    <name type="scientific">Lottia gigantea</name>
    <name type="common">Giant owl limpet</name>
    <dbReference type="NCBI Taxonomy" id="225164"/>
    <lineage>
        <taxon>Eukaryota</taxon>
        <taxon>Metazoa</taxon>
        <taxon>Spiralia</taxon>
        <taxon>Lophotrochozoa</taxon>
        <taxon>Mollusca</taxon>
        <taxon>Gastropoda</taxon>
        <taxon>Patellogastropoda</taxon>
        <taxon>Lottioidea</taxon>
        <taxon>Lottiidae</taxon>
        <taxon>Lottia</taxon>
    </lineage>
</organism>
<name>V4B199_LOTGI</name>
<dbReference type="InterPro" id="IPR051970">
    <property type="entry name" value="TEL2_Regulation"/>
</dbReference>
<comment type="similarity">
    <text evidence="2">Belongs to the TEL2 family.</text>
</comment>
<dbReference type="InterPro" id="IPR057348">
    <property type="entry name" value="TELO2_ARM"/>
</dbReference>
<dbReference type="GeneID" id="20233686"/>
<evidence type="ECO:0000256" key="2">
    <source>
        <dbReference type="ARBA" id="ARBA00006133"/>
    </source>
</evidence>
<feature type="domain" description="TELO2 ARM repeat" evidence="5">
    <location>
        <begin position="198"/>
        <end position="295"/>
    </location>
</feature>
<dbReference type="PANTHER" id="PTHR15830:SF10">
    <property type="entry name" value="TELOMERE LENGTH REGULATION PROTEIN TEL2 HOMOLOG"/>
    <property type="match status" value="1"/>
</dbReference>
<comment type="subcellular location">
    <subcellularLocation>
        <location evidence="1">Cytoplasm</location>
    </subcellularLocation>
</comment>
<dbReference type="FunFam" id="1.25.40.720:FF:000001">
    <property type="entry name" value="Telomere length regulation protein TEL2"/>
    <property type="match status" value="1"/>
</dbReference>
<keyword evidence="7" id="KW-1185">Reference proteome</keyword>
<dbReference type="GO" id="GO:0051879">
    <property type="term" value="F:Hsp90 protein binding"/>
    <property type="evidence" value="ECO:0007669"/>
    <property type="project" value="TreeGrafter"/>
</dbReference>
<dbReference type="GO" id="GO:0042162">
    <property type="term" value="F:telomeric DNA binding"/>
    <property type="evidence" value="ECO:0007669"/>
    <property type="project" value="TreeGrafter"/>
</dbReference>
<feature type="domain" description="Telomere length regulation protein conserved" evidence="4">
    <location>
        <begin position="379"/>
        <end position="487"/>
    </location>
</feature>
<accession>V4B199</accession>
<dbReference type="OrthoDB" id="10258062at2759"/>
<evidence type="ECO:0000313" key="6">
    <source>
        <dbReference type="EMBL" id="ESO81979.1"/>
    </source>
</evidence>
<evidence type="ECO:0000259" key="5">
    <source>
        <dbReference type="Pfam" id="PF25320"/>
    </source>
</evidence>
<dbReference type="InterPro" id="IPR038528">
    <property type="entry name" value="TEL2_C_sf"/>
</dbReference>
<dbReference type="RefSeq" id="XP_009067284.1">
    <property type="nucleotide sequence ID" value="XM_009069036.1"/>
</dbReference>
<dbReference type="CTD" id="20233686"/>
<dbReference type="Pfam" id="PF25320">
    <property type="entry name" value="TELO2_ARM"/>
    <property type="match status" value="1"/>
</dbReference>
<dbReference type="EMBL" id="KB204066">
    <property type="protein sequence ID" value="ESO81979.1"/>
    <property type="molecule type" value="Genomic_DNA"/>
</dbReference>
<dbReference type="Pfam" id="PF10193">
    <property type="entry name" value="Telomere_reg-2"/>
    <property type="match status" value="1"/>
</dbReference>
<dbReference type="SUPFAM" id="SSF48371">
    <property type="entry name" value="ARM repeat"/>
    <property type="match status" value="1"/>
</dbReference>
<evidence type="ECO:0000256" key="3">
    <source>
        <dbReference type="ARBA" id="ARBA00022490"/>
    </source>
</evidence>
<dbReference type="PANTHER" id="PTHR15830">
    <property type="entry name" value="TELOMERE LENGTH REGULATION PROTEIN TEL2 FAMILY MEMBER"/>
    <property type="match status" value="1"/>
</dbReference>
<evidence type="ECO:0000259" key="4">
    <source>
        <dbReference type="Pfam" id="PF10193"/>
    </source>
</evidence>
<evidence type="ECO:0000313" key="7">
    <source>
        <dbReference type="Proteomes" id="UP000030746"/>
    </source>
</evidence>
<dbReference type="InterPro" id="IPR016024">
    <property type="entry name" value="ARM-type_fold"/>
</dbReference>
<dbReference type="HOGENOM" id="CLU_008764_1_0_1"/>
<dbReference type="InterPro" id="IPR019337">
    <property type="entry name" value="Telomere_length_regulation_dom"/>
</dbReference>
<reference evidence="6 7" key="1">
    <citation type="journal article" date="2013" name="Nature">
        <title>Insights into bilaterian evolution from three spiralian genomes.</title>
        <authorList>
            <person name="Simakov O."/>
            <person name="Marletaz F."/>
            <person name="Cho S.J."/>
            <person name="Edsinger-Gonzales E."/>
            <person name="Havlak P."/>
            <person name="Hellsten U."/>
            <person name="Kuo D.H."/>
            <person name="Larsson T."/>
            <person name="Lv J."/>
            <person name="Arendt D."/>
            <person name="Savage R."/>
            <person name="Osoegawa K."/>
            <person name="de Jong P."/>
            <person name="Grimwood J."/>
            <person name="Chapman J.A."/>
            <person name="Shapiro H."/>
            <person name="Aerts A."/>
            <person name="Otillar R.P."/>
            <person name="Terry A.Y."/>
            <person name="Boore J.L."/>
            <person name="Grigoriev I.V."/>
            <person name="Lindberg D.R."/>
            <person name="Seaver E.C."/>
            <person name="Weisblat D.A."/>
            <person name="Putnam N.H."/>
            <person name="Rokhsar D.S."/>
        </authorList>
    </citation>
    <scope>NUCLEOTIDE SEQUENCE [LARGE SCALE GENOMIC DNA]</scope>
</reference>
<dbReference type="GO" id="GO:0005829">
    <property type="term" value="C:cytosol"/>
    <property type="evidence" value="ECO:0007669"/>
    <property type="project" value="TreeGrafter"/>
</dbReference>
<dbReference type="OMA" id="FYPQNYF"/>
<dbReference type="KEGG" id="lgi:LOTGIDRAFT_135529"/>
<dbReference type="AlphaFoldDB" id="V4B199"/>
<dbReference type="GO" id="GO:0051083">
    <property type="term" value="P:'de novo' cotranslational protein folding"/>
    <property type="evidence" value="ECO:0007669"/>
    <property type="project" value="TreeGrafter"/>
</dbReference>
<evidence type="ECO:0000256" key="1">
    <source>
        <dbReference type="ARBA" id="ARBA00004496"/>
    </source>
</evidence>
<dbReference type="Proteomes" id="UP000030746">
    <property type="component" value="Unassembled WGS sequence"/>
</dbReference>
<gene>
    <name evidence="6" type="ORF">LOTGIDRAFT_135529</name>
</gene>